<dbReference type="Proteomes" id="UP000183287">
    <property type="component" value="Unassembled WGS sequence"/>
</dbReference>
<protein>
    <submittedName>
        <fullName evidence="1">Uncharacterized protein</fullName>
    </submittedName>
</protein>
<dbReference type="EMBL" id="FOUB01000037">
    <property type="protein sequence ID" value="SFM59127.1"/>
    <property type="molecule type" value="Genomic_DNA"/>
</dbReference>
<reference evidence="2" key="1">
    <citation type="submission" date="2016-10" db="EMBL/GenBank/DDBJ databases">
        <authorList>
            <person name="Varghese N."/>
            <person name="Submissions S."/>
        </authorList>
    </citation>
    <scope>NUCLEOTIDE SEQUENCE [LARGE SCALE GENOMIC DNA]</scope>
    <source>
        <strain evidence="2">Nm44</strain>
    </source>
</reference>
<evidence type="ECO:0000313" key="1">
    <source>
        <dbReference type="EMBL" id="SFM59127.1"/>
    </source>
</evidence>
<name>A0A1I4S3S2_9PROT</name>
<sequence length="128" mass="14067">MNTSQSQNKFSHSHDADTLGIVADLRSVKGRMLVQEILKQTNDPEFRNLISMADTLNKRYIIAAGSFNGRGILSVLCDDEQTLIAACQNINIRMDEIGSSTTAWLISPNNCAILLKEALAQSTKKGKK</sequence>
<dbReference type="RefSeq" id="WP_074906002.1">
    <property type="nucleotide sequence ID" value="NZ_FOUB01000037.1"/>
</dbReference>
<evidence type="ECO:0000313" key="2">
    <source>
        <dbReference type="Proteomes" id="UP000183287"/>
    </source>
</evidence>
<dbReference type="AlphaFoldDB" id="A0A1I4S3S2"/>
<proteinExistence type="predicted"/>
<accession>A0A1I4S3S2</accession>
<keyword evidence="2" id="KW-1185">Reference proteome</keyword>
<organism evidence="1 2">
    <name type="scientific">Nitrosomonas communis</name>
    <dbReference type="NCBI Taxonomy" id="44574"/>
    <lineage>
        <taxon>Bacteria</taxon>
        <taxon>Pseudomonadati</taxon>
        <taxon>Pseudomonadota</taxon>
        <taxon>Betaproteobacteria</taxon>
        <taxon>Nitrosomonadales</taxon>
        <taxon>Nitrosomonadaceae</taxon>
        <taxon>Nitrosomonas</taxon>
    </lineage>
</organism>
<gene>
    <name evidence="1" type="ORF">SAMN05421863_103727</name>
</gene>